<protein>
    <recommendedName>
        <fullName evidence="7">3-hydroxybutyrate dehydrogenase</fullName>
    </recommendedName>
</protein>
<evidence type="ECO:0008006" key="7">
    <source>
        <dbReference type="Google" id="ProtNLM"/>
    </source>
</evidence>
<sequence>MTGDFTIHRRWFWYDFLLWSSTKNNQIRVVRIGFACAHVALSAGAKAVIIADLRLTPEGEKMVTENEHVIFEKCDVAKWKDLQNVIDGSITHFGDVPDIYIASAGVFEPPYSNFWDDPEGLDANGYKAVDINVNHPIKLTRLAMRALLGKSKRGVVAIVASIAGYSKQYPAPIYSATKHALVGFTRSLGDADALQGVRVVAICPGIVATPIWTTGTPGSGERFGITDEISITPSEVANALFETVKSAKYPGGTIMEVSKLGTRVIPEWHIAPVGEIDGKMAEGSDIPSDAIQRVLGSILQVTEHERGALLQKAS</sequence>
<evidence type="ECO:0000256" key="3">
    <source>
        <dbReference type="ARBA" id="ARBA00023002"/>
    </source>
</evidence>
<comment type="caution">
    <text evidence="5">The sequence shown here is derived from an EMBL/GenBank/DDBJ whole genome shotgun (WGS) entry which is preliminary data.</text>
</comment>
<dbReference type="PANTHER" id="PTHR44229:SF4">
    <property type="entry name" value="15-HYDROXYPROSTAGLANDIN DEHYDROGENASE [NAD(+)]"/>
    <property type="match status" value="1"/>
</dbReference>
<evidence type="ECO:0000256" key="2">
    <source>
        <dbReference type="ARBA" id="ARBA00022857"/>
    </source>
</evidence>
<keyword evidence="3" id="KW-0560">Oxidoreductase</keyword>
<comment type="similarity">
    <text evidence="1 4">Belongs to the short-chain dehydrogenases/reductases (SDR) family.</text>
</comment>
<dbReference type="GO" id="GO:0005737">
    <property type="term" value="C:cytoplasm"/>
    <property type="evidence" value="ECO:0007669"/>
    <property type="project" value="TreeGrafter"/>
</dbReference>
<dbReference type="InterPro" id="IPR036291">
    <property type="entry name" value="NAD(P)-bd_dom_sf"/>
</dbReference>
<dbReference type="AlphaFoldDB" id="W9X727"/>
<dbReference type="OrthoDB" id="37659at2759"/>
<dbReference type="HOGENOM" id="CLU_010194_13_2_1"/>
<dbReference type="PANTHER" id="PTHR44229">
    <property type="entry name" value="15-HYDROXYPROSTAGLANDIN DEHYDROGENASE [NAD(+)]"/>
    <property type="match status" value="1"/>
</dbReference>
<dbReference type="eggNOG" id="KOG4169">
    <property type="taxonomic scope" value="Eukaryota"/>
</dbReference>
<dbReference type="EMBL" id="AMGX01000001">
    <property type="protein sequence ID" value="EXJ76277.1"/>
    <property type="molecule type" value="Genomic_DNA"/>
</dbReference>
<evidence type="ECO:0000256" key="1">
    <source>
        <dbReference type="ARBA" id="ARBA00006484"/>
    </source>
</evidence>
<dbReference type="InterPro" id="IPR002347">
    <property type="entry name" value="SDR_fam"/>
</dbReference>
<dbReference type="Gene3D" id="3.40.50.720">
    <property type="entry name" value="NAD(P)-binding Rossmann-like Domain"/>
    <property type="match status" value="1"/>
</dbReference>
<dbReference type="GeneID" id="19185521"/>
<evidence type="ECO:0000313" key="5">
    <source>
        <dbReference type="EMBL" id="EXJ76277.1"/>
    </source>
</evidence>
<dbReference type="Proteomes" id="UP000019471">
    <property type="component" value="Unassembled WGS sequence"/>
</dbReference>
<gene>
    <name evidence="5" type="ORF">A1O5_00785</name>
</gene>
<accession>W9X727</accession>
<dbReference type="PROSITE" id="PS00061">
    <property type="entry name" value="ADH_SHORT"/>
    <property type="match status" value="1"/>
</dbReference>
<dbReference type="GO" id="GO:0016616">
    <property type="term" value="F:oxidoreductase activity, acting on the CH-OH group of donors, NAD or NADP as acceptor"/>
    <property type="evidence" value="ECO:0007669"/>
    <property type="project" value="TreeGrafter"/>
</dbReference>
<organism evidence="5 6">
    <name type="scientific">Cladophialophora psammophila CBS 110553</name>
    <dbReference type="NCBI Taxonomy" id="1182543"/>
    <lineage>
        <taxon>Eukaryota</taxon>
        <taxon>Fungi</taxon>
        <taxon>Dikarya</taxon>
        <taxon>Ascomycota</taxon>
        <taxon>Pezizomycotina</taxon>
        <taxon>Eurotiomycetes</taxon>
        <taxon>Chaetothyriomycetidae</taxon>
        <taxon>Chaetothyriales</taxon>
        <taxon>Herpotrichiellaceae</taxon>
        <taxon>Cladophialophora</taxon>
    </lineage>
</organism>
<keyword evidence="2" id="KW-0521">NADP</keyword>
<dbReference type="PRINTS" id="PR00081">
    <property type="entry name" value="GDHRDH"/>
</dbReference>
<dbReference type="STRING" id="1182543.W9X727"/>
<evidence type="ECO:0000256" key="4">
    <source>
        <dbReference type="RuleBase" id="RU000363"/>
    </source>
</evidence>
<proteinExistence type="inferred from homology"/>
<name>W9X727_9EURO</name>
<reference evidence="5 6" key="1">
    <citation type="submission" date="2013-03" db="EMBL/GenBank/DDBJ databases">
        <title>The Genome Sequence of Cladophialophora psammophila CBS 110553.</title>
        <authorList>
            <consortium name="The Broad Institute Genomics Platform"/>
            <person name="Cuomo C."/>
            <person name="de Hoog S."/>
            <person name="Gorbushina A."/>
            <person name="Walker B."/>
            <person name="Young S.K."/>
            <person name="Zeng Q."/>
            <person name="Gargeya S."/>
            <person name="Fitzgerald M."/>
            <person name="Haas B."/>
            <person name="Abouelleil A."/>
            <person name="Allen A.W."/>
            <person name="Alvarado L."/>
            <person name="Arachchi H.M."/>
            <person name="Berlin A.M."/>
            <person name="Chapman S.B."/>
            <person name="Gainer-Dewar J."/>
            <person name="Goldberg J."/>
            <person name="Griggs A."/>
            <person name="Gujja S."/>
            <person name="Hansen M."/>
            <person name="Howarth C."/>
            <person name="Imamovic A."/>
            <person name="Ireland A."/>
            <person name="Larimer J."/>
            <person name="McCowan C."/>
            <person name="Murphy C."/>
            <person name="Pearson M."/>
            <person name="Poon T.W."/>
            <person name="Priest M."/>
            <person name="Roberts A."/>
            <person name="Saif S."/>
            <person name="Shea T."/>
            <person name="Sisk P."/>
            <person name="Sykes S."/>
            <person name="Wortman J."/>
            <person name="Nusbaum C."/>
            <person name="Birren B."/>
        </authorList>
    </citation>
    <scope>NUCLEOTIDE SEQUENCE [LARGE SCALE GENOMIC DNA]</scope>
    <source>
        <strain evidence="5 6">CBS 110553</strain>
    </source>
</reference>
<dbReference type="RefSeq" id="XP_007739594.1">
    <property type="nucleotide sequence ID" value="XM_007741404.1"/>
</dbReference>
<keyword evidence="6" id="KW-1185">Reference proteome</keyword>
<dbReference type="Pfam" id="PF00106">
    <property type="entry name" value="adh_short"/>
    <property type="match status" value="1"/>
</dbReference>
<dbReference type="PRINTS" id="PR00080">
    <property type="entry name" value="SDRFAMILY"/>
</dbReference>
<evidence type="ECO:0000313" key="6">
    <source>
        <dbReference type="Proteomes" id="UP000019471"/>
    </source>
</evidence>
<dbReference type="SUPFAM" id="SSF51735">
    <property type="entry name" value="NAD(P)-binding Rossmann-fold domains"/>
    <property type="match status" value="1"/>
</dbReference>
<dbReference type="InterPro" id="IPR020904">
    <property type="entry name" value="Sc_DH/Rdtase_CS"/>
</dbReference>